<dbReference type="Gene3D" id="3.40.50.880">
    <property type="match status" value="1"/>
</dbReference>
<name>A0ABY2D1K9_GULMO</name>
<dbReference type="CDD" id="cd01741">
    <property type="entry name" value="GATase1_1"/>
    <property type="match status" value="1"/>
</dbReference>
<evidence type="ECO:0000259" key="1">
    <source>
        <dbReference type="Pfam" id="PF00117"/>
    </source>
</evidence>
<dbReference type="InterPro" id="IPR017926">
    <property type="entry name" value="GATASE"/>
</dbReference>
<dbReference type="SUPFAM" id="SSF52317">
    <property type="entry name" value="Class I glutamine amidotransferase-like"/>
    <property type="match status" value="1"/>
</dbReference>
<gene>
    <name evidence="2" type="ORF">EV669_10223</name>
</gene>
<reference evidence="2 3" key="1">
    <citation type="submission" date="2019-03" db="EMBL/GenBank/DDBJ databases">
        <title>Genomic Encyclopedia of Type Strains, Phase IV (KMG-IV): sequencing the most valuable type-strain genomes for metagenomic binning, comparative biology and taxonomic classification.</title>
        <authorList>
            <person name="Goeker M."/>
        </authorList>
    </citation>
    <scope>NUCLEOTIDE SEQUENCE [LARGE SCALE GENOMIC DNA]</scope>
    <source>
        <strain evidence="2 3">DSM 18507</strain>
    </source>
</reference>
<feature type="domain" description="Glutamine amidotransferase" evidence="1">
    <location>
        <begin position="53"/>
        <end position="190"/>
    </location>
</feature>
<dbReference type="PANTHER" id="PTHR42695:SF5">
    <property type="entry name" value="GLUTAMINE AMIDOTRANSFERASE YLR126C-RELATED"/>
    <property type="match status" value="1"/>
</dbReference>
<dbReference type="InterPro" id="IPR029062">
    <property type="entry name" value="Class_I_gatase-like"/>
</dbReference>
<proteinExistence type="predicted"/>
<accession>A0ABY2D1K9</accession>
<dbReference type="Proteomes" id="UP000294801">
    <property type="component" value="Unassembled WGS sequence"/>
</dbReference>
<dbReference type="NCBIfam" id="NF006562">
    <property type="entry name" value="PRK09065.1"/>
    <property type="match status" value="1"/>
</dbReference>
<dbReference type="PRINTS" id="PR00096">
    <property type="entry name" value="GATASE"/>
</dbReference>
<evidence type="ECO:0000313" key="3">
    <source>
        <dbReference type="Proteomes" id="UP000294801"/>
    </source>
</evidence>
<keyword evidence="3" id="KW-1185">Reference proteome</keyword>
<organism evidence="2 3">
    <name type="scientific">Gulbenkiania mobilis</name>
    <dbReference type="NCBI Taxonomy" id="397457"/>
    <lineage>
        <taxon>Bacteria</taxon>
        <taxon>Pseudomonadati</taxon>
        <taxon>Pseudomonadota</taxon>
        <taxon>Betaproteobacteria</taxon>
        <taxon>Neisseriales</taxon>
        <taxon>Chromobacteriaceae</taxon>
        <taxon>Gulbenkiania</taxon>
    </lineage>
</organism>
<dbReference type="PROSITE" id="PS51273">
    <property type="entry name" value="GATASE_TYPE_1"/>
    <property type="match status" value="1"/>
</dbReference>
<evidence type="ECO:0000313" key="2">
    <source>
        <dbReference type="EMBL" id="TCW32727.1"/>
    </source>
</evidence>
<dbReference type="Pfam" id="PF00117">
    <property type="entry name" value="GATase"/>
    <property type="match status" value="1"/>
</dbReference>
<sequence length="243" mass="26290">MKNAMLIIRTGQPPAPVGARLGQFADWLRREFADCDRAWQEVHVAAGEPLPPVANCAGAVITGSPAMVTDHLPWSEATAAWIREAVAAEVPLLGICYGHQLIAYALGGEVGYHPDGPEVGVVDIQLKPAAGKDALFHDLPPVLQANVIHWQTVLRLPPGAVHLAGNAYEPHHAYRCGSAWGVQFHPEFDQAAMAGYIETLAERLRNANRDPDVLLDALRPTPMAGNLLARFSQLVCRRRNADA</sequence>
<dbReference type="InterPro" id="IPR044992">
    <property type="entry name" value="ChyE-like"/>
</dbReference>
<protein>
    <submittedName>
        <fullName evidence="2">GMP synthase (Glutamine-hydrolysing)</fullName>
    </submittedName>
</protein>
<dbReference type="RefSeq" id="WP_132097845.1">
    <property type="nucleotide sequence ID" value="NZ_SMDA01000002.1"/>
</dbReference>
<comment type="caution">
    <text evidence="2">The sequence shown here is derived from an EMBL/GenBank/DDBJ whole genome shotgun (WGS) entry which is preliminary data.</text>
</comment>
<dbReference type="PANTHER" id="PTHR42695">
    <property type="entry name" value="GLUTAMINE AMIDOTRANSFERASE YLR126C-RELATED"/>
    <property type="match status" value="1"/>
</dbReference>
<dbReference type="EMBL" id="SMDA01000002">
    <property type="protein sequence ID" value="TCW32727.1"/>
    <property type="molecule type" value="Genomic_DNA"/>
</dbReference>